<evidence type="ECO:0000313" key="2">
    <source>
        <dbReference type="Proteomes" id="UP001054821"/>
    </source>
</evidence>
<dbReference type="Proteomes" id="UP001054821">
    <property type="component" value="Chromosome 8"/>
</dbReference>
<sequence length="98" mass="10951">MLELIVIIIGHQHDNGIERQSMTDVVRELEFASKLQRSADKDNDMDFNIVETNICEDAVAFIKDKEGSGTSEQSCATDESIKLISETIFSEINNSDGR</sequence>
<proteinExistence type="predicted"/>
<name>A0AAD4YKR1_PRUDU</name>
<gene>
    <name evidence="1" type="ORF">L3X38_041572</name>
</gene>
<organism evidence="1 2">
    <name type="scientific">Prunus dulcis</name>
    <name type="common">Almond</name>
    <name type="synonym">Amygdalus dulcis</name>
    <dbReference type="NCBI Taxonomy" id="3755"/>
    <lineage>
        <taxon>Eukaryota</taxon>
        <taxon>Viridiplantae</taxon>
        <taxon>Streptophyta</taxon>
        <taxon>Embryophyta</taxon>
        <taxon>Tracheophyta</taxon>
        <taxon>Spermatophyta</taxon>
        <taxon>Magnoliopsida</taxon>
        <taxon>eudicotyledons</taxon>
        <taxon>Gunneridae</taxon>
        <taxon>Pentapetalae</taxon>
        <taxon>rosids</taxon>
        <taxon>fabids</taxon>
        <taxon>Rosales</taxon>
        <taxon>Rosaceae</taxon>
        <taxon>Amygdaloideae</taxon>
        <taxon>Amygdaleae</taxon>
        <taxon>Prunus</taxon>
    </lineage>
</organism>
<comment type="caution">
    <text evidence="1">The sequence shown here is derived from an EMBL/GenBank/DDBJ whole genome shotgun (WGS) entry which is preliminary data.</text>
</comment>
<dbReference type="EMBL" id="JAJFAZ020000008">
    <property type="protein sequence ID" value="KAI5312399.1"/>
    <property type="molecule type" value="Genomic_DNA"/>
</dbReference>
<accession>A0AAD4YKR1</accession>
<reference evidence="1 2" key="1">
    <citation type="journal article" date="2022" name="G3 (Bethesda)">
        <title>Whole-genome sequence and methylome profiling of the almond [Prunus dulcis (Mill.) D.A. Webb] cultivar 'Nonpareil'.</title>
        <authorList>
            <person name="D'Amico-Willman K.M."/>
            <person name="Ouma W.Z."/>
            <person name="Meulia T."/>
            <person name="Sideli G.M."/>
            <person name="Gradziel T.M."/>
            <person name="Fresnedo-Ramirez J."/>
        </authorList>
    </citation>
    <scope>NUCLEOTIDE SEQUENCE [LARGE SCALE GENOMIC DNA]</scope>
    <source>
        <strain evidence="1">Clone GOH B32 T37-40</strain>
    </source>
</reference>
<protein>
    <submittedName>
        <fullName evidence="1">Uncharacterized protein</fullName>
    </submittedName>
</protein>
<keyword evidence="2" id="KW-1185">Reference proteome</keyword>
<dbReference type="AlphaFoldDB" id="A0AAD4YKR1"/>
<evidence type="ECO:0000313" key="1">
    <source>
        <dbReference type="EMBL" id="KAI5312399.1"/>
    </source>
</evidence>